<evidence type="ECO:0000256" key="1">
    <source>
        <dbReference type="ARBA" id="ARBA00004245"/>
    </source>
</evidence>
<evidence type="ECO:0000256" key="8">
    <source>
        <dbReference type="ARBA" id="ARBA00023212"/>
    </source>
</evidence>
<evidence type="ECO:0000256" key="3">
    <source>
        <dbReference type="ARBA" id="ARBA00022467"/>
    </source>
</evidence>
<dbReference type="InterPro" id="IPR007122">
    <property type="entry name" value="Villin/Gelsolin"/>
</dbReference>
<reference evidence="13" key="2">
    <citation type="journal article" date="2021" name="Genome Biol. Evol.">
        <title>Developing a high-quality reference genome for a parasitic bivalve with doubly uniparental inheritance (Bivalvia: Unionida).</title>
        <authorList>
            <person name="Smith C.H."/>
        </authorList>
    </citation>
    <scope>NUCLEOTIDE SEQUENCE</scope>
    <source>
        <strain evidence="13">CHS0354</strain>
        <tissue evidence="13">Mantle</tissue>
    </source>
</reference>
<dbReference type="CDD" id="cd11290">
    <property type="entry name" value="gelsolin_S1_like"/>
    <property type="match status" value="1"/>
</dbReference>
<proteinExistence type="inferred from homology"/>
<evidence type="ECO:0000259" key="12">
    <source>
        <dbReference type="Pfam" id="PF00626"/>
    </source>
</evidence>
<dbReference type="AlphaFoldDB" id="A0AAE0W766"/>
<keyword evidence="6" id="KW-0106">Calcium</keyword>
<dbReference type="GO" id="GO:0008154">
    <property type="term" value="P:actin polymerization or depolymerization"/>
    <property type="evidence" value="ECO:0007669"/>
    <property type="project" value="TreeGrafter"/>
</dbReference>
<feature type="domain" description="Gelsolin-like" evidence="12">
    <location>
        <begin position="165"/>
        <end position="227"/>
    </location>
</feature>
<keyword evidence="5" id="KW-0677">Repeat</keyword>
<evidence type="ECO:0000313" key="14">
    <source>
        <dbReference type="Proteomes" id="UP001195483"/>
    </source>
</evidence>
<dbReference type="Gene3D" id="3.40.20.10">
    <property type="entry name" value="Severin"/>
    <property type="match status" value="3"/>
</dbReference>
<dbReference type="SUPFAM" id="SSF55753">
    <property type="entry name" value="Actin depolymerizing proteins"/>
    <property type="match status" value="3"/>
</dbReference>
<keyword evidence="3" id="KW-0117">Actin capping</keyword>
<comment type="subcellular location">
    <subcellularLocation>
        <location evidence="1">Cytoplasm</location>
        <location evidence="1">Cytoskeleton</location>
    </subcellularLocation>
</comment>
<dbReference type="InterPro" id="IPR029006">
    <property type="entry name" value="ADF-H/Gelsolin-like_dom_sf"/>
</dbReference>
<evidence type="ECO:0000256" key="9">
    <source>
        <dbReference type="ARBA" id="ARBA00056258"/>
    </source>
</evidence>
<dbReference type="SMART" id="SM00262">
    <property type="entry name" value="GEL"/>
    <property type="match status" value="3"/>
</dbReference>
<sequence>MALFGSDLERQVKKGSAMTEPAWEGAGQEVGLQIWRIVKFQVTHWPKEDYGKFFNGDSYIILNTYKEGSSEDLKYDVHFWIGENSTQDEYGTAAYKTVELDTLLDDKAVQHREVQNYESERFKSYFKHLITMEGGAETGFRHVEPEKYKHRLLHFHGKGSNVTIREVPLSRKCLTSDDVFILDMGQTVYQWNGTKSSVQERFKGMEFLQLLENERNGRAKGETIDEHSVSEAHPFFLNLTEDLEEEEDVTDGQREKKLFRLSDAGGEVEFSETKSGDGITKGDFGSDDVFLFDSCDNIFVWIGANSSEAEKKNGMTYAHRYSIKTERPFLPIHVVKEGLPYATLDIALTA</sequence>
<name>A0AAE0W766_9BIVA</name>
<dbReference type="PRINTS" id="PR00597">
    <property type="entry name" value="GELSOLIN"/>
</dbReference>
<evidence type="ECO:0000256" key="11">
    <source>
        <dbReference type="ARBA" id="ARBA00083856"/>
    </source>
</evidence>
<dbReference type="GO" id="GO:0051693">
    <property type="term" value="P:actin filament capping"/>
    <property type="evidence" value="ECO:0007669"/>
    <property type="project" value="UniProtKB-KW"/>
</dbReference>
<evidence type="ECO:0000256" key="7">
    <source>
        <dbReference type="ARBA" id="ARBA00023203"/>
    </source>
</evidence>
<comment type="caution">
    <text evidence="13">The sequence shown here is derived from an EMBL/GenBank/DDBJ whole genome shotgun (WGS) entry which is preliminary data.</text>
</comment>
<dbReference type="GO" id="GO:0051015">
    <property type="term" value="F:actin filament binding"/>
    <property type="evidence" value="ECO:0007669"/>
    <property type="project" value="InterPro"/>
</dbReference>
<evidence type="ECO:0000256" key="4">
    <source>
        <dbReference type="ARBA" id="ARBA00022490"/>
    </source>
</evidence>
<reference evidence="13" key="1">
    <citation type="journal article" date="2021" name="Genome Biol. Evol.">
        <title>A High-Quality Reference Genome for a Parasitic Bivalve with Doubly Uniparental Inheritance (Bivalvia: Unionida).</title>
        <authorList>
            <person name="Smith C.H."/>
        </authorList>
    </citation>
    <scope>NUCLEOTIDE SEQUENCE</scope>
    <source>
        <strain evidence="13">CHS0354</strain>
    </source>
</reference>
<dbReference type="FunFam" id="3.40.20.10:FF:000043">
    <property type="entry name" value="macrophage-capping protein-like isoform X2"/>
    <property type="match status" value="1"/>
</dbReference>
<dbReference type="InterPro" id="IPR007123">
    <property type="entry name" value="Gelsolin-like_dom"/>
</dbReference>
<keyword evidence="4" id="KW-0963">Cytoplasm</keyword>
<evidence type="ECO:0000256" key="5">
    <source>
        <dbReference type="ARBA" id="ARBA00022737"/>
    </source>
</evidence>
<dbReference type="Proteomes" id="UP001195483">
    <property type="component" value="Unassembled WGS sequence"/>
</dbReference>
<evidence type="ECO:0000313" key="13">
    <source>
        <dbReference type="EMBL" id="KAK3602942.1"/>
    </source>
</evidence>
<dbReference type="CDD" id="cd11289">
    <property type="entry name" value="gelsolin_S2_like"/>
    <property type="match status" value="1"/>
</dbReference>
<gene>
    <name evidence="13" type="ORF">CHS0354_039360</name>
</gene>
<dbReference type="GO" id="GO:0005737">
    <property type="term" value="C:cytoplasm"/>
    <property type="evidence" value="ECO:0007669"/>
    <property type="project" value="TreeGrafter"/>
</dbReference>
<dbReference type="GO" id="GO:0015629">
    <property type="term" value="C:actin cytoskeleton"/>
    <property type="evidence" value="ECO:0007669"/>
    <property type="project" value="TreeGrafter"/>
</dbReference>
<keyword evidence="14" id="KW-1185">Reference proteome</keyword>
<keyword evidence="8" id="KW-0206">Cytoskeleton</keyword>
<comment type="subunit">
    <text evidence="10">Interacts with actin monomers and filaments.</text>
</comment>
<dbReference type="PANTHER" id="PTHR11977">
    <property type="entry name" value="VILLIN"/>
    <property type="match status" value="1"/>
</dbReference>
<evidence type="ECO:0000256" key="6">
    <source>
        <dbReference type="ARBA" id="ARBA00022837"/>
    </source>
</evidence>
<evidence type="ECO:0000256" key="10">
    <source>
        <dbReference type="ARBA" id="ARBA00063765"/>
    </source>
</evidence>
<evidence type="ECO:0000256" key="2">
    <source>
        <dbReference type="ARBA" id="ARBA00008418"/>
    </source>
</evidence>
<comment type="function">
    <text evidence="9">Calcium-regulated protein that binds to the plus (or barbed) ends of actin monomers or filaments, preventing monomer exchange (end-blocking or capping). Can promote the assembly of monomers into filaments (nucleation) as well as sever existing filaments.</text>
</comment>
<accession>A0AAE0W766</accession>
<dbReference type="Pfam" id="PF00626">
    <property type="entry name" value="Gelsolin"/>
    <property type="match status" value="3"/>
</dbReference>
<dbReference type="PANTHER" id="PTHR11977:SF130">
    <property type="entry name" value="SEVERIN"/>
    <property type="match status" value="1"/>
</dbReference>
<keyword evidence="7" id="KW-0009">Actin-binding</keyword>
<feature type="domain" description="Gelsolin-like" evidence="12">
    <location>
        <begin position="48"/>
        <end position="123"/>
    </location>
</feature>
<feature type="domain" description="Gelsolin-like" evidence="12">
    <location>
        <begin position="280"/>
        <end position="337"/>
    </location>
</feature>
<organism evidence="13 14">
    <name type="scientific">Potamilus streckersoni</name>
    <dbReference type="NCBI Taxonomy" id="2493646"/>
    <lineage>
        <taxon>Eukaryota</taxon>
        <taxon>Metazoa</taxon>
        <taxon>Spiralia</taxon>
        <taxon>Lophotrochozoa</taxon>
        <taxon>Mollusca</taxon>
        <taxon>Bivalvia</taxon>
        <taxon>Autobranchia</taxon>
        <taxon>Heteroconchia</taxon>
        <taxon>Palaeoheterodonta</taxon>
        <taxon>Unionida</taxon>
        <taxon>Unionoidea</taxon>
        <taxon>Unionidae</taxon>
        <taxon>Ambleminae</taxon>
        <taxon>Lampsilini</taxon>
        <taxon>Potamilus</taxon>
    </lineage>
</organism>
<protein>
    <recommendedName>
        <fullName evidence="11">Actin-modulator</fullName>
    </recommendedName>
</protein>
<reference evidence="13" key="3">
    <citation type="submission" date="2023-05" db="EMBL/GenBank/DDBJ databases">
        <authorList>
            <person name="Smith C.H."/>
        </authorList>
    </citation>
    <scope>NUCLEOTIDE SEQUENCE</scope>
    <source>
        <strain evidence="13">CHS0354</strain>
        <tissue evidence="13">Mantle</tissue>
    </source>
</reference>
<dbReference type="EMBL" id="JAEAOA010002305">
    <property type="protein sequence ID" value="KAK3602942.1"/>
    <property type="molecule type" value="Genomic_DNA"/>
</dbReference>
<comment type="similarity">
    <text evidence="2">Belongs to the villin/gelsolin family.</text>
</comment>